<evidence type="ECO:0008006" key="5">
    <source>
        <dbReference type="Google" id="ProtNLM"/>
    </source>
</evidence>
<reference evidence="3 4" key="1">
    <citation type="submission" date="2020-03" db="EMBL/GenBank/DDBJ databases">
        <title>Draft Genome Sequence of Cudoniella acicularis.</title>
        <authorList>
            <person name="Buettner E."/>
            <person name="Kellner H."/>
        </authorList>
    </citation>
    <scope>NUCLEOTIDE SEQUENCE [LARGE SCALE GENOMIC DNA]</scope>
    <source>
        <strain evidence="3 4">DSM 108380</strain>
    </source>
</reference>
<dbReference type="PANTHER" id="PTHR42070">
    <property type="entry name" value="FILAMENT ASSOCIATED PROTEIN, PUTATIVE (AFU_ORTHOLOGUE AFUA_8G06630)-RELATED"/>
    <property type="match status" value="1"/>
</dbReference>
<sequence length="335" mass="36157">MSTASLMTNKEKANLARIRDNQRRSRARRKEYLQELEARLRQCELQGIEASAEIQLAARRVADENKKLRVLLAQNGIGEDSIDAYLNSSPTADGLTSGQYGASSGNAVQILEQLLQTRKTCCVDGSVPIQHTVTRSRDSSASISTIQSPWDSVHPQSADGRRLSMALPTSGKAASSAQQFMTPSTTASRTSSISASHNPNRGVSHHQRIAPVQQMPRNPSPASNSSSRQSQMFDFNTGYSLHQSSSYDNNSVLGTAQKHLQPYSAPQRSSVYIPTTTTSANVNSCDYATDMITTMAGADPASVRADLGCTPGMDCDVDNHLVFNVLDRYSGGVGL</sequence>
<feature type="coiled-coil region" evidence="1">
    <location>
        <begin position="26"/>
        <end position="53"/>
    </location>
</feature>
<dbReference type="PANTHER" id="PTHR42070:SF1">
    <property type="entry name" value="FILAMENT ASSOCIATED PROTEIN, PUTATIVE (AFU_ORTHOLOGUE AFUA_8G06630)-RELATED"/>
    <property type="match status" value="1"/>
</dbReference>
<evidence type="ECO:0000313" key="3">
    <source>
        <dbReference type="EMBL" id="KAF4636167.1"/>
    </source>
</evidence>
<dbReference type="AlphaFoldDB" id="A0A8H4RUB8"/>
<protein>
    <recommendedName>
        <fullName evidence="5">BZIP domain-containing protein</fullName>
    </recommendedName>
</protein>
<organism evidence="3 4">
    <name type="scientific">Cudoniella acicularis</name>
    <dbReference type="NCBI Taxonomy" id="354080"/>
    <lineage>
        <taxon>Eukaryota</taxon>
        <taxon>Fungi</taxon>
        <taxon>Dikarya</taxon>
        <taxon>Ascomycota</taxon>
        <taxon>Pezizomycotina</taxon>
        <taxon>Leotiomycetes</taxon>
        <taxon>Helotiales</taxon>
        <taxon>Tricladiaceae</taxon>
        <taxon>Cudoniella</taxon>
    </lineage>
</organism>
<evidence type="ECO:0000256" key="2">
    <source>
        <dbReference type="SAM" id="MobiDB-lite"/>
    </source>
</evidence>
<feature type="compositionally biased region" description="Low complexity" evidence="2">
    <location>
        <begin position="182"/>
        <end position="196"/>
    </location>
</feature>
<evidence type="ECO:0000256" key="1">
    <source>
        <dbReference type="SAM" id="Coils"/>
    </source>
</evidence>
<feature type="region of interest" description="Disordered" evidence="2">
    <location>
        <begin position="133"/>
        <end position="204"/>
    </location>
</feature>
<feature type="region of interest" description="Disordered" evidence="2">
    <location>
        <begin position="1"/>
        <end position="26"/>
    </location>
</feature>
<feature type="compositionally biased region" description="Basic and acidic residues" evidence="2">
    <location>
        <begin position="9"/>
        <end position="23"/>
    </location>
</feature>
<keyword evidence="4" id="KW-1185">Reference proteome</keyword>
<feature type="compositionally biased region" description="Polar residues" evidence="2">
    <location>
        <begin position="172"/>
        <end position="181"/>
    </location>
</feature>
<dbReference type="Proteomes" id="UP000566819">
    <property type="component" value="Unassembled WGS sequence"/>
</dbReference>
<gene>
    <name evidence="3" type="ORF">G7Y89_g1909</name>
</gene>
<dbReference type="CDD" id="cd14688">
    <property type="entry name" value="bZIP_YAP"/>
    <property type="match status" value="1"/>
</dbReference>
<comment type="caution">
    <text evidence="3">The sequence shown here is derived from an EMBL/GenBank/DDBJ whole genome shotgun (WGS) entry which is preliminary data.</text>
</comment>
<keyword evidence="1" id="KW-0175">Coiled coil</keyword>
<proteinExistence type="predicted"/>
<evidence type="ECO:0000313" key="4">
    <source>
        <dbReference type="Proteomes" id="UP000566819"/>
    </source>
</evidence>
<feature type="compositionally biased region" description="Polar residues" evidence="2">
    <location>
        <begin position="133"/>
        <end position="150"/>
    </location>
</feature>
<name>A0A8H4RUB8_9HELO</name>
<accession>A0A8H4RUB8</accession>
<dbReference type="EMBL" id="JAAMPI010000079">
    <property type="protein sequence ID" value="KAF4636167.1"/>
    <property type="molecule type" value="Genomic_DNA"/>
</dbReference>
<dbReference type="OrthoDB" id="4505928at2759"/>